<evidence type="ECO:0000313" key="6">
    <source>
        <dbReference type="Proteomes" id="UP000268014"/>
    </source>
</evidence>
<sequence length="393" mass="44158">MKPDSGWYVNEALLAELLEEVPTDLKKLEKKLCDIDIREYGDPCLSNCMNKEVLNGPVVLQLIRFRNVSQPKVKEDVRSSSDVARLSLTDGHTSTSALLLENIKGLNSDTPPGTKLLITGTAPVENGFVILAPRNVAVIGGRVEKLIEKWTIERPRTSNNNPVKQPRESGYPSRQQVNPSSDARKKGDSNYKRDSKPEREQRRLPPQSASYGTNRDRNEKSRNANATNRENYMENNRPQQRVQKSQQRPVTSPQYTARSENYLQKTNGLTNNRNEYPPSASSAGRSQGSRRDFNSSSQYPRELLVNDFSHMHLDGGPRRFESKKPFPSKNNPSLNPQFTAPAWKVGDHCRAPWNDGMYYSATIVNLGPADMCAVRYDDYGNIGTVPQAVLLLV</sequence>
<dbReference type="InterPro" id="IPR013894">
    <property type="entry name" value="RMI1_OB"/>
</dbReference>
<dbReference type="PANTHER" id="PTHR13681">
    <property type="entry name" value="SURVIVAL OF MOTOR NEURON-RELATED-SPLICING FACTOR 30-RELATED"/>
    <property type="match status" value="1"/>
</dbReference>
<dbReference type="Proteomes" id="UP000268014">
    <property type="component" value="Unassembled WGS sequence"/>
</dbReference>
<feature type="domain" description="Tudor" evidence="4">
    <location>
        <begin position="342"/>
        <end position="393"/>
    </location>
</feature>
<gene>
    <name evidence="5" type="ORF">HPLM_LOCUS16820</name>
</gene>
<feature type="compositionally biased region" description="Polar residues" evidence="3">
    <location>
        <begin position="223"/>
        <end position="274"/>
    </location>
</feature>
<dbReference type="SUPFAM" id="SSF63748">
    <property type="entry name" value="Tudor/PWWP/MBT"/>
    <property type="match status" value="1"/>
</dbReference>
<dbReference type="Gene3D" id="2.40.50.770">
    <property type="entry name" value="RecQ-mediated genome instability protein Rmi1, C-terminal domain"/>
    <property type="match status" value="1"/>
</dbReference>
<accession>A0A158QR82</accession>
<dbReference type="Gene3D" id="2.30.30.140">
    <property type="match status" value="1"/>
</dbReference>
<feature type="compositionally biased region" description="Polar residues" evidence="3">
    <location>
        <begin position="172"/>
        <end position="181"/>
    </location>
</feature>
<dbReference type="Pfam" id="PF08585">
    <property type="entry name" value="RMI1_N_C"/>
    <property type="match status" value="1"/>
</dbReference>
<dbReference type="OrthoDB" id="434939at2759"/>
<dbReference type="WBParaSite" id="HPLM_0001682801-mRNA-1">
    <property type="protein sequence ID" value="HPLM_0001682801-mRNA-1"/>
    <property type="gene ID" value="HPLM_0001682801"/>
</dbReference>
<dbReference type="EMBL" id="UZAF01019604">
    <property type="protein sequence ID" value="VDO61846.1"/>
    <property type="molecule type" value="Genomic_DNA"/>
</dbReference>
<reference evidence="5 6" key="2">
    <citation type="submission" date="2018-11" db="EMBL/GenBank/DDBJ databases">
        <authorList>
            <consortium name="Pathogen Informatics"/>
        </authorList>
    </citation>
    <scope>NUCLEOTIDE SEQUENCE [LARGE SCALE GENOMIC DNA]</scope>
    <source>
        <strain evidence="5 6">MHpl1</strain>
    </source>
</reference>
<proteinExistence type="predicted"/>
<evidence type="ECO:0000259" key="4">
    <source>
        <dbReference type="PROSITE" id="PS50304"/>
    </source>
</evidence>
<evidence type="ECO:0000256" key="3">
    <source>
        <dbReference type="SAM" id="MobiDB-lite"/>
    </source>
</evidence>
<organism evidence="7">
    <name type="scientific">Haemonchus placei</name>
    <name type="common">Barber's pole worm</name>
    <dbReference type="NCBI Taxonomy" id="6290"/>
    <lineage>
        <taxon>Eukaryota</taxon>
        <taxon>Metazoa</taxon>
        <taxon>Ecdysozoa</taxon>
        <taxon>Nematoda</taxon>
        <taxon>Chromadorea</taxon>
        <taxon>Rhabditida</taxon>
        <taxon>Rhabditina</taxon>
        <taxon>Rhabditomorpha</taxon>
        <taxon>Strongyloidea</taxon>
        <taxon>Trichostrongylidae</taxon>
        <taxon>Haemonchus</taxon>
    </lineage>
</organism>
<keyword evidence="2" id="KW-0539">Nucleus</keyword>
<dbReference type="InterPro" id="IPR042470">
    <property type="entry name" value="RMI1_N_C_sf"/>
</dbReference>
<dbReference type="InterPro" id="IPR002999">
    <property type="entry name" value="Tudor"/>
</dbReference>
<dbReference type="PROSITE" id="PS50304">
    <property type="entry name" value="TUDOR"/>
    <property type="match status" value="1"/>
</dbReference>
<evidence type="ECO:0000313" key="7">
    <source>
        <dbReference type="WBParaSite" id="HPLM_0001682801-mRNA-1"/>
    </source>
</evidence>
<dbReference type="SMART" id="SM01161">
    <property type="entry name" value="DUF1767"/>
    <property type="match status" value="1"/>
</dbReference>
<protein>
    <submittedName>
        <fullName evidence="7">Tudor domain-containing protein</fullName>
    </submittedName>
</protein>
<dbReference type="PANTHER" id="PTHR13681:SF24">
    <property type="entry name" value="TUDOR DOMAIN-CONTAINING PROTEIN 3"/>
    <property type="match status" value="1"/>
</dbReference>
<reference evidence="7" key="1">
    <citation type="submission" date="2016-04" db="UniProtKB">
        <authorList>
            <consortium name="WormBaseParasite"/>
        </authorList>
    </citation>
    <scope>IDENTIFICATION</scope>
</reference>
<evidence type="ECO:0000313" key="5">
    <source>
        <dbReference type="EMBL" id="VDO61846.1"/>
    </source>
</evidence>
<feature type="compositionally biased region" description="Basic and acidic residues" evidence="3">
    <location>
        <begin position="182"/>
        <end position="203"/>
    </location>
</feature>
<dbReference type="GO" id="GO:0005634">
    <property type="term" value="C:nucleus"/>
    <property type="evidence" value="ECO:0007669"/>
    <property type="project" value="UniProtKB-SubCell"/>
</dbReference>
<dbReference type="STRING" id="6290.A0A158QR82"/>
<comment type="subcellular location">
    <subcellularLocation>
        <location evidence="1">Nucleus</location>
    </subcellularLocation>
</comment>
<evidence type="ECO:0000256" key="1">
    <source>
        <dbReference type="ARBA" id="ARBA00004123"/>
    </source>
</evidence>
<dbReference type="SMART" id="SM00333">
    <property type="entry name" value="TUDOR"/>
    <property type="match status" value="1"/>
</dbReference>
<evidence type="ECO:0000256" key="2">
    <source>
        <dbReference type="ARBA" id="ARBA00023242"/>
    </source>
</evidence>
<name>A0A158QR82_HAEPC</name>
<dbReference type="AlphaFoldDB" id="A0A158QR82"/>
<keyword evidence="6" id="KW-1185">Reference proteome</keyword>
<feature type="region of interest" description="Disordered" evidence="3">
    <location>
        <begin position="156"/>
        <end position="295"/>
    </location>
</feature>